<proteinExistence type="predicted"/>
<evidence type="ECO:0000256" key="1">
    <source>
        <dbReference type="ARBA" id="ARBA00022475"/>
    </source>
</evidence>
<dbReference type="Gene3D" id="1.20.1300.10">
    <property type="entry name" value="Fumarate reductase/succinate dehydrogenase, transmembrane subunit"/>
    <property type="match status" value="1"/>
</dbReference>
<comment type="caution">
    <text evidence="6">The sequence shown here is derived from an EMBL/GenBank/DDBJ whole genome shotgun (WGS) entry which is preliminary data.</text>
</comment>
<dbReference type="PIRSF" id="PIRSF000180">
    <property type="entry name" value="FrdC"/>
    <property type="match status" value="1"/>
</dbReference>
<sequence length="129" mass="15001">MSKRKPYQREMNNDWWLKNIFYSKYMIREGSSIFITLYSLILAWGVFRLSQGEEAFNAWLSALQHPVSIVFHLLVLLIALYHTITWFSLAPKAVDLYIKGKPLDGKLIVAGHYITFTVVTIFCLIVIML</sequence>
<protein>
    <submittedName>
        <fullName evidence="6">Fumarate reductase subunit C</fullName>
    </submittedName>
</protein>
<dbReference type="InterPro" id="IPR034804">
    <property type="entry name" value="SQR/QFR_C/D"/>
</dbReference>
<feature type="transmembrane region" description="Helical" evidence="5">
    <location>
        <begin position="107"/>
        <end position="128"/>
    </location>
</feature>
<evidence type="ECO:0000256" key="2">
    <source>
        <dbReference type="ARBA" id="ARBA00022692"/>
    </source>
</evidence>
<organism evidence="6 7">
    <name type="scientific">Psychromonas arctica</name>
    <dbReference type="NCBI Taxonomy" id="168275"/>
    <lineage>
        <taxon>Bacteria</taxon>
        <taxon>Pseudomonadati</taxon>
        <taxon>Pseudomonadota</taxon>
        <taxon>Gammaproteobacteria</taxon>
        <taxon>Alteromonadales</taxon>
        <taxon>Psychromonadaceae</taxon>
        <taxon>Psychromonas</taxon>
    </lineage>
</organism>
<evidence type="ECO:0000256" key="5">
    <source>
        <dbReference type="SAM" id="Phobius"/>
    </source>
</evidence>
<name>A0ABU9HBM5_9GAMM</name>
<keyword evidence="1" id="KW-1003">Cell membrane</keyword>
<dbReference type="SUPFAM" id="SSF81343">
    <property type="entry name" value="Fumarate reductase respiratory complex transmembrane subunits"/>
    <property type="match status" value="1"/>
</dbReference>
<gene>
    <name evidence="6" type="ORF">V6255_07825</name>
</gene>
<keyword evidence="4 5" id="KW-0472">Membrane</keyword>
<dbReference type="Pfam" id="PF02300">
    <property type="entry name" value="Fumarate_red_C"/>
    <property type="match status" value="1"/>
</dbReference>
<accession>A0ABU9HBM5</accession>
<keyword evidence="7" id="KW-1185">Reference proteome</keyword>
<reference evidence="6 7" key="1">
    <citation type="submission" date="2024-02" db="EMBL/GenBank/DDBJ databases">
        <title>Bacteria isolated from the canopy kelp, Nereocystis luetkeana.</title>
        <authorList>
            <person name="Pfister C.A."/>
            <person name="Younker I.T."/>
            <person name="Light S.H."/>
        </authorList>
    </citation>
    <scope>NUCLEOTIDE SEQUENCE [LARGE SCALE GENOMIC DNA]</scope>
    <source>
        <strain evidence="6 7">TI.2.07</strain>
    </source>
</reference>
<dbReference type="RefSeq" id="WP_341627645.1">
    <property type="nucleotide sequence ID" value="NZ_JBAKBA010000014.1"/>
</dbReference>
<evidence type="ECO:0000313" key="6">
    <source>
        <dbReference type="EMBL" id="MEL0659047.1"/>
    </source>
</evidence>
<evidence type="ECO:0000256" key="4">
    <source>
        <dbReference type="ARBA" id="ARBA00023136"/>
    </source>
</evidence>
<dbReference type="InterPro" id="IPR003510">
    <property type="entry name" value="Fumarate_red_C"/>
</dbReference>
<dbReference type="EMBL" id="JBAKBA010000014">
    <property type="protein sequence ID" value="MEL0659047.1"/>
    <property type="molecule type" value="Genomic_DNA"/>
</dbReference>
<keyword evidence="3 5" id="KW-1133">Transmembrane helix</keyword>
<evidence type="ECO:0000256" key="3">
    <source>
        <dbReference type="ARBA" id="ARBA00022989"/>
    </source>
</evidence>
<feature type="transmembrane region" description="Helical" evidence="5">
    <location>
        <begin position="25"/>
        <end position="47"/>
    </location>
</feature>
<dbReference type="Proteomes" id="UP001366060">
    <property type="component" value="Unassembled WGS sequence"/>
</dbReference>
<evidence type="ECO:0000313" key="7">
    <source>
        <dbReference type="Proteomes" id="UP001366060"/>
    </source>
</evidence>
<feature type="transmembrane region" description="Helical" evidence="5">
    <location>
        <begin position="67"/>
        <end position="87"/>
    </location>
</feature>
<keyword evidence="2 5" id="KW-0812">Transmembrane</keyword>